<feature type="region of interest" description="Disordered" evidence="1">
    <location>
        <begin position="332"/>
        <end position="364"/>
    </location>
</feature>
<gene>
    <name evidence="2" type="ORF">PHMEG_0006824</name>
</gene>
<keyword evidence="3" id="KW-1185">Reference proteome</keyword>
<dbReference type="OrthoDB" id="128914at2759"/>
<dbReference type="EMBL" id="NBNE01000503">
    <property type="protein sequence ID" value="OWZ19000.1"/>
    <property type="molecule type" value="Genomic_DNA"/>
</dbReference>
<evidence type="ECO:0000256" key="1">
    <source>
        <dbReference type="SAM" id="MobiDB-lite"/>
    </source>
</evidence>
<evidence type="ECO:0000313" key="2">
    <source>
        <dbReference type="EMBL" id="OWZ19000.1"/>
    </source>
</evidence>
<name>A0A225WQ52_9STRA</name>
<organism evidence="2 3">
    <name type="scientific">Phytophthora megakarya</name>
    <dbReference type="NCBI Taxonomy" id="4795"/>
    <lineage>
        <taxon>Eukaryota</taxon>
        <taxon>Sar</taxon>
        <taxon>Stramenopiles</taxon>
        <taxon>Oomycota</taxon>
        <taxon>Peronosporomycetes</taxon>
        <taxon>Peronosporales</taxon>
        <taxon>Peronosporaceae</taxon>
        <taxon>Phytophthora</taxon>
    </lineage>
</organism>
<reference evidence="3" key="1">
    <citation type="submission" date="2017-03" db="EMBL/GenBank/DDBJ databases">
        <title>Phytopthora megakarya and P. palmivora, two closely related causual agents of cacao black pod achieved similar genome size and gene model numbers by different mechanisms.</title>
        <authorList>
            <person name="Ali S."/>
            <person name="Shao J."/>
            <person name="Larry D.J."/>
            <person name="Kronmiller B."/>
            <person name="Shen D."/>
            <person name="Strem M.D."/>
            <person name="Melnick R.L."/>
            <person name="Guiltinan M.J."/>
            <person name="Tyler B.M."/>
            <person name="Meinhardt L.W."/>
            <person name="Bailey B.A."/>
        </authorList>
    </citation>
    <scope>NUCLEOTIDE SEQUENCE [LARGE SCALE GENOMIC DNA]</scope>
    <source>
        <strain evidence="3">zdho120</strain>
    </source>
</reference>
<feature type="compositionally biased region" description="Basic residues" evidence="1">
    <location>
        <begin position="334"/>
        <end position="344"/>
    </location>
</feature>
<evidence type="ECO:0000313" key="3">
    <source>
        <dbReference type="Proteomes" id="UP000198211"/>
    </source>
</evidence>
<dbReference type="AlphaFoldDB" id="A0A225WQ52"/>
<feature type="compositionally biased region" description="Low complexity" evidence="1">
    <location>
        <begin position="234"/>
        <end position="246"/>
    </location>
</feature>
<sequence length="378" mass="42375">MVNCKGIAAPTKPFVHQEICRYCRTVHKKLTTGDLRRRRHTSAIAPTSRSVDFSHPRQSRARHLLRANATELQAARRLANATELHTPRKPKRVSKSYSYDFTATTARMAIRDATSTETKGLELSMMDLRDVPKSQSCDLTGSKALMDVSEDNELELSTVDLRLPKYKVNVPVPTKRGRRASSADPVNSALTPISIENLAAIEAKLSSVELELKRYDVMPKSKTTSKKIVELPKSSSSVSSGASSSSMTEPVDFHLSTVDLRPRQRRHTTTDTKSKVSQHGNRVSVVEEGCGGFSPFQRKKSPEPIDFHLSTFDLRPRKLKADDLKPESNQVNIGRHKSRTKKERVKTVPETPEQTTPKYSKNEPCDLAYLDNFRSYTV</sequence>
<accession>A0A225WQ52</accession>
<dbReference type="Proteomes" id="UP000198211">
    <property type="component" value="Unassembled WGS sequence"/>
</dbReference>
<feature type="region of interest" description="Disordered" evidence="1">
    <location>
        <begin position="228"/>
        <end position="251"/>
    </location>
</feature>
<proteinExistence type="predicted"/>
<protein>
    <submittedName>
        <fullName evidence="2">Uncharacterized protein</fullName>
    </submittedName>
</protein>
<comment type="caution">
    <text evidence="2">The sequence shown here is derived from an EMBL/GenBank/DDBJ whole genome shotgun (WGS) entry which is preliminary data.</text>
</comment>